<reference evidence="2 3" key="1">
    <citation type="submission" date="2020-10" db="EMBL/GenBank/DDBJ databases">
        <title>complete genome sequencing of Lysobacter sp. H23M41.</title>
        <authorList>
            <person name="Bae J.-W."/>
            <person name="Lee S.-Y."/>
        </authorList>
    </citation>
    <scope>NUCLEOTIDE SEQUENCE [LARGE SCALE GENOMIC DNA]</scope>
    <source>
        <strain evidence="2 3">H23M41</strain>
    </source>
</reference>
<feature type="compositionally biased region" description="Basic and acidic residues" evidence="1">
    <location>
        <begin position="354"/>
        <end position="367"/>
    </location>
</feature>
<evidence type="ECO:0000313" key="3">
    <source>
        <dbReference type="Proteomes" id="UP000593932"/>
    </source>
</evidence>
<feature type="region of interest" description="Disordered" evidence="1">
    <location>
        <begin position="354"/>
        <end position="378"/>
    </location>
</feature>
<accession>A0A7S6UM78</accession>
<evidence type="ECO:0000313" key="2">
    <source>
        <dbReference type="EMBL" id="QOW22871.1"/>
    </source>
</evidence>
<dbReference type="EMBL" id="CP063657">
    <property type="protein sequence ID" value="QOW22871.1"/>
    <property type="molecule type" value="Genomic_DNA"/>
</dbReference>
<dbReference type="RefSeq" id="WP_194035355.1">
    <property type="nucleotide sequence ID" value="NZ_CP063657.1"/>
</dbReference>
<protein>
    <submittedName>
        <fullName evidence="2">Uncharacterized protein</fullName>
    </submittedName>
</protein>
<proteinExistence type="predicted"/>
<feature type="compositionally biased region" description="Basic and acidic residues" evidence="1">
    <location>
        <begin position="131"/>
        <end position="150"/>
    </location>
</feature>
<gene>
    <name evidence="2" type="ORF">INQ42_04670</name>
</gene>
<dbReference type="Proteomes" id="UP000593932">
    <property type="component" value="Chromosome"/>
</dbReference>
<name>A0A7S6UM78_9GAMM</name>
<organism evidence="2 3">
    <name type="scientific">Novilysobacter avium</name>
    <dbReference type="NCBI Taxonomy" id="2781023"/>
    <lineage>
        <taxon>Bacteria</taxon>
        <taxon>Pseudomonadati</taxon>
        <taxon>Pseudomonadota</taxon>
        <taxon>Gammaproteobacteria</taxon>
        <taxon>Lysobacterales</taxon>
        <taxon>Lysobacteraceae</taxon>
        <taxon>Novilysobacter</taxon>
    </lineage>
</organism>
<sequence length="378" mass="40382">MDSTMALTLGLTGMDPATEASLKVAFSIANSQLAGAWELLANDTADHVIVDMDSMYGPMSWLRLHAAGKTVIGLTSAPRTQADYRLAQPFDAASVQRLLVELAPEVVNGASEHAEPVPSGLSPAPQPQDQLPKEQRVPADEETSPRDGLDAARVVTNELNDPSEPASAASAAIMPAATNPALHTPPLDPAPAPVEPRTLTEWLASGRITGQVGFEREGLKLLLDLDRREYFGPATLKPLGAHVTTDTDAADFTVITDWEKEVAGLGAAQPLSRLLWFGGLMSGGGKLLPGFDPQARFLMLKWPQTEREFPRHFRIATVMMKGAAALDEIADASGVSVGDVTDFVNANLATGFAEVERPPEPEPEPRKPTGLFGRFRGR</sequence>
<feature type="region of interest" description="Disordered" evidence="1">
    <location>
        <begin position="111"/>
        <end position="151"/>
    </location>
</feature>
<evidence type="ECO:0000256" key="1">
    <source>
        <dbReference type="SAM" id="MobiDB-lite"/>
    </source>
</evidence>
<keyword evidence="3" id="KW-1185">Reference proteome</keyword>